<gene>
    <name evidence="2" type="ORF">NW762_012421</name>
</gene>
<evidence type="ECO:0000313" key="3">
    <source>
        <dbReference type="Proteomes" id="UP001152049"/>
    </source>
</evidence>
<feature type="compositionally biased region" description="Polar residues" evidence="1">
    <location>
        <begin position="131"/>
        <end position="146"/>
    </location>
</feature>
<organism evidence="2 3">
    <name type="scientific">Fusarium torreyae</name>
    <dbReference type="NCBI Taxonomy" id="1237075"/>
    <lineage>
        <taxon>Eukaryota</taxon>
        <taxon>Fungi</taxon>
        <taxon>Dikarya</taxon>
        <taxon>Ascomycota</taxon>
        <taxon>Pezizomycotina</taxon>
        <taxon>Sordariomycetes</taxon>
        <taxon>Hypocreomycetidae</taxon>
        <taxon>Hypocreales</taxon>
        <taxon>Nectriaceae</taxon>
        <taxon>Fusarium</taxon>
    </lineage>
</organism>
<evidence type="ECO:0000256" key="1">
    <source>
        <dbReference type="SAM" id="MobiDB-lite"/>
    </source>
</evidence>
<keyword evidence="3" id="KW-1185">Reference proteome</keyword>
<reference evidence="2" key="1">
    <citation type="submission" date="2022-09" db="EMBL/GenBank/DDBJ databases">
        <title>Fusarium specimens isolated from Avocado Roots.</title>
        <authorList>
            <person name="Stajich J."/>
            <person name="Roper C."/>
            <person name="Heimlech-Rivalta G."/>
        </authorList>
    </citation>
    <scope>NUCLEOTIDE SEQUENCE</scope>
    <source>
        <strain evidence="2">CF00136</strain>
    </source>
</reference>
<dbReference type="OrthoDB" id="5088027at2759"/>
<evidence type="ECO:0000313" key="2">
    <source>
        <dbReference type="EMBL" id="KAJ4249089.1"/>
    </source>
</evidence>
<feature type="compositionally biased region" description="Polar residues" evidence="1">
    <location>
        <begin position="38"/>
        <end position="49"/>
    </location>
</feature>
<proteinExistence type="predicted"/>
<sequence>MGDLKERMKALEAEMADLRIQMWAHETGSQDPHDPQSDNKNSNPDSLMSFTIVKTPVPTRRNSTSTWTLEGQEVEDQVGPLSVSDSIDTLGRTAQPIDDGNFFPAGGCSSDTPREIILSDHAQRQVVGPETNLTSDNSDSPLNTSNPHPELSISIAFLHKAIIGCRKLGSKFVRSILHREPPQGQVTEWPDCLFAADYTEWRWTPFLISGDAAELVSTNILKGDIELICMKNQDFAEMISSKVPMFEEPSRLLDTSVLLTELQPDFSSPEAWGYRVLAWKVHGLENAFYMDRQGHPIPGPLCLLPWQMTECED</sequence>
<comment type="caution">
    <text evidence="2">The sequence shown here is derived from an EMBL/GenBank/DDBJ whole genome shotgun (WGS) entry which is preliminary data.</text>
</comment>
<dbReference type="Proteomes" id="UP001152049">
    <property type="component" value="Unassembled WGS sequence"/>
</dbReference>
<feature type="region of interest" description="Disordered" evidence="1">
    <location>
        <begin position="22"/>
        <end position="50"/>
    </location>
</feature>
<feature type="region of interest" description="Disordered" evidence="1">
    <location>
        <begin position="122"/>
        <end position="146"/>
    </location>
</feature>
<dbReference type="AlphaFoldDB" id="A0A9W8VBE7"/>
<accession>A0A9W8VBE7</accession>
<dbReference type="EMBL" id="JAOQAZ010000034">
    <property type="protein sequence ID" value="KAJ4249089.1"/>
    <property type="molecule type" value="Genomic_DNA"/>
</dbReference>
<protein>
    <submittedName>
        <fullName evidence="2">Uncharacterized protein</fullName>
    </submittedName>
</protein>
<name>A0A9W8VBE7_9HYPO</name>